<keyword evidence="1" id="KW-0677">Repeat</keyword>
<comment type="caution">
    <text evidence="2">The sequence shown here is derived from an EMBL/GenBank/DDBJ whole genome shotgun (WGS) entry which is preliminary data.</text>
</comment>
<evidence type="ECO:0000313" key="3">
    <source>
        <dbReference type="Proteomes" id="UP001566132"/>
    </source>
</evidence>
<proteinExistence type="predicted"/>
<accession>A0ABD1ESB2</accession>
<dbReference type="InterPro" id="IPR016024">
    <property type="entry name" value="ARM-type_fold"/>
</dbReference>
<dbReference type="SMART" id="SM00025">
    <property type="entry name" value="Pumilio"/>
    <property type="match status" value="5"/>
</dbReference>
<dbReference type="PANTHER" id="PTHR13102">
    <property type="entry name" value="NUCLEOLAR PROTEIN 9"/>
    <property type="match status" value="1"/>
</dbReference>
<dbReference type="SUPFAM" id="SSF48371">
    <property type="entry name" value="ARM repeat"/>
    <property type="match status" value="2"/>
</dbReference>
<protein>
    <recommendedName>
        <fullName evidence="4">Nucleolar protein 9</fullName>
    </recommendedName>
</protein>
<dbReference type="Proteomes" id="UP001566132">
    <property type="component" value="Unassembled WGS sequence"/>
</dbReference>
<dbReference type="InterPro" id="IPR011989">
    <property type="entry name" value="ARM-like"/>
</dbReference>
<dbReference type="AlphaFoldDB" id="A0ABD1ESB2"/>
<reference evidence="2 3" key="1">
    <citation type="submission" date="2024-05" db="EMBL/GenBank/DDBJ databases">
        <title>Genetic variation in Jamaican populations of the coffee berry borer (Hypothenemus hampei).</title>
        <authorList>
            <person name="Errbii M."/>
            <person name="Myrie A."/>
        </authorList>
    </citation>
    <scope>NUCLEOTIDE SEQUENCE [LARGE SCALE GENOMIC DNA]</scope>
    <source>
        <strain evidence="2">JA-Hopewell-2020-01-JO</strain>
        <tissue evidence="2">Whole body</tissue>
    </source>
</reference>
<dbReference type="InterPro" id="IPR001313">
    <property type="entry name" value="Pumilio_RNA-bd_rpt"/>
</dbReference>
<evidence type="ECO:0008006" key="4">
    <source>
        <dbReference type="Google" id="ProtNLM"/>
    </source>
</evidence>
<name>A0ABD1ESB2_HYPHA</name>
<dbReference type="InterPro" id="IPR040000">
    <property type="entry name" value="NOP9"/>
</dbReference>
<dbReference type="PANTHER" id="PTHR13102:SF0">
    <property type="entry name" value="NUCLEOLAR PROTEIN 9"/>
    <property type="match status" value="1"/>
</dbReference>
<evidence type="ECO:0000256" key="1">
    <source>
        <dbReference type="ARBA" id="ARBA00022737"/>
    </source>
</evidence>
<organism evidence="2 3">
    <name type="scientific">Hypothenemus hampei</name>
    <name type="common">Coffee berry borer</name>
    <dbReference type="NCBI Taxonomy" id="57062"/>
    <lineage>
        <taxon>Eukaryota</taxon>
        <taxon>Metazoa</taxon>
        <taxon>Ecdysozoa</taxon>
        <taxon>Arthropoda</taxon>
        <taxon>Hexapoda</taxon>
        <taxon>Insecta</taxon>
        <taxon>Pterygota</taxon>
        <taxon>Neoptera</taxon>
        <taxon>Endopterygota</taxon>
        <taxon>Coleoptera</taxon>
        <taxon>Polyphaga</taxon>
        <taxon>Cucujiformia</taxon>
        <taxon>Curculionidae</taxon>
        <taxon>Scolytinae</taxon>
        <taxon>Hypothenemus</taxon>
    </lineage>
</organism>
<evidence type="ECO:0000313" key="2">
    <source>
        <dbReference type="EMBL" id="KAL1501660.1"/>
    </source>
</evidence>
<gene>
    <name evidence="2" type="ORF">ABEB36_006952</name>
</gene>
<sequence>MPEENLVKKNNRKRKKSFLKNARKYAKKGHFGRGSQMDEDTYQFFLRSLETFNLGFEDEESKSHFVENVFEHTENQEIECSSNQVGCRVIETFLPFANDSILRRFMEKFSEDLRPLVTDRFASFVLQELVQIACIKSIDPNINPDQQTYFKKFALKISKFLLNNLEDYMWDNTGNMVIRGCLRSLTQLPKETTQKRTFNKVHEQFEGPYLEEYIEIVKDYGERLILWPQFNEMCFSDLTSGLFQILLQALKQVDVKLLKKYLKKLLDDIFYSNEEQDSNKLPQAFMSSSALMLLEVAVQVCGKKMFNLYCDQLFSNRILTLATMKSTSFLVQKIIGKCSNKTQFDPLFDEMSDHLWEVIEKGHPTIALALCQACKRLSTKQGLFIQFLMKSFNCHEPEERQKDFPLSLSRLKPYKPNETTSTENLAKERLSLEGTLMLQTMLEFNKPIKIVNALLTMDTNDLKNLFSNSMGSHITDSFVKSGFVGEKSREKLVRKLMGTYQELAISRYGSRSFEAIWNVANFKAKISIMEELAHKEGSWSNTEFGRIIAAKLNLVLFKRNKENWKIDLNKSKHKPEEILAEVLK</sequence>
<keyword evidence="3" id="KW-1185">Reference proteome</keyword>
<dbReference type="EMBL" id="JBDJPC010000005">
    <property type="protein sequence ID" value="KAL1501660.1"/>
    <property type="molecule type" value="Genomic_DNA"/>
</dbReference>
<dbReference type="Gene3D" id="1.25.10.10">
    <property type="entry name" value="Leucine-rich Repeat Variant"/>
    <property type="match status" value="2"/>
</dbReference>
<dbReference type="Pfam" id="PF22493">
    <property type="entry name" value="PUF_NOP9"/>
    <property type="match status" value="1"/>
</dbReference>